<dbReference type="SUPFAM" id="SSF47413">
    <property type="entry name" value="lambda repressor-like DNA-binding domains"/>
    <property type="match status" value="1"/>
</dbReference>
<feature type="domain" description="HTH cro/C1-type" evidence="2">
    <location>
        <begin position="11"/>
        <end position="65"/>
    </location>
</feature>
<organism evidence="3 5">
    <name type="scientific">Clostridium symbiosum</name>
    <name type="common">Bacteroides symbiosus</name>
    <dbReference type="NCBI Taxonomy" id="1512"/>
    <lineage>
        <taxon>Bacteria</taxon>
        <taxon>Bacillati</taxon>
        <taxon>Bacillota</taxon>
        <taxon>Clostridia</taxon>
        <taxon>Lachnospirales</taxon>
        <taxon>Lachnospiraceae</taxon>
        <taxon>Otoolea</taxon>
    </lineage>
</organism>
<dbReference type="EMBL" id="JAQLGM010000031">
    <property type="protein sequence ID" value="MDB2001065.1"/>
    <property type="molecule type" value="Genomic_DNA"/>
</dbReference>
<dbReference type="PANTHER" id="PTHR46797">
    <property type="entry name" value="HTH-TYPE TRANSCRIPTIONAL REGULATOR"/>
    <property type="match status" value="1"/>
</dbReference>
<dbReference type="EMBL" id="JAINVB010000001">
    <property type="protein sequence ID" value="MCK0085374.1"/>
    <property type="molecule type" value="Genomic_DNA"/>
</dbReference>
<gene>
    <name evidence="3" type="ORF">K5I21_05720</name>
    <name evidence="4" type="ORF">PM006_12720</name>
</gene>
<keyword evidence="1" id="KW-0238">DNA-binding</keyword>
<proteinExistence type="predicted"/>
<evidence type="ECO:0000259" key="2">
    <source>
        <dbReference type="PROSITE" id="PS50943"/>
    </source>
</evidence>
<comment type="caution">
    <text evidence="3">The sequence shown here is derived from an EMBL/GenBank/DDBJ whole genome shotgun (WGS) entry which is preliminary data.</text>
</comment>
<dbReference type="Pfam" id="PF01381">
    <property type="entry name" value="HTH_3"/>
    <property type="match status" value="1"/>
</dbReference>
<dbReference type="CDD" id="cd00093">
    <property type="entry name" value="HTH_XRE"/>
    <property type="match status" value="1"/>
</dbReference>
<evidence type="ECO:0000313" key="4">
    <source>
        <dbReference type="EMBL" id="MDB2001065.1"/>
    </source>
</evidence>
<reference evidence="4" key="2">
    <citation type="submission" date="2023-01" db="EMBL/GenBank/DDBJ databases">
        <title>Human gut microbiome strain richness.</title>
        <authorList>
            <person name="Chen-Liaw A."/>
        </authorList>
    </citation>
    <scope>NUCLEOTIDE SEQUENCE</scope>
    <source>
        <strain evidence="4">B1_m1001713B170214d0_201011</strain>
    </source>
</reference>
<dbReference type="Gene3D" id="1.10.260.40">
    <property type="entry name" value="lambda repressor-like DNA-binding domains"/>
    <property type="match status" value="1"/>
</dbReference>
<dbReference type="InterPro" id="IPR050807">
    <property type="entry name" value="TransReg_Diox_bact_type"/>
</dbReference>
<evidence type="ECO:0000256" key="1">
    <source>
        <dbReference type="ARBA" id="ARBA00023125"/>
    </source>
</evidence>
<dbReference type="Proteomes" id="UP001203136">
    <property type="component" value="Unassembled WGS sequence"/>
</dbReference>
<reference evidence="3" key="1">
    <citation type="journal article" date="2022" name="Cell Host Microbe">
        <title>Colonization of the live biotherapeutic product VE303 and modulation of the microbiota and metabolites in healthy volunteers.</title>
        <authorList>
            <person name="Dsouza M."/>
            <person name="Menon R."/>
            <person name="Crossette E."/>
            <person name="Bhattarai S.K."/>
            <person name="Schneider J."/>
            <person name="Kim Y.G."/>
            <person name="Reddy S."/>
            <person name="Caballero S."/>
            <person name="Felix C."/>
            <person name="Cornacchione L."/>
            <person name="Hendrickson J."/>
            <person name="Watson A.R."/>
            <person name="Minot S.S."/>
            <person name="Greenfield N."/>
            <person name="Schopf L."/>
            <person name="Szabady R."/>
            <person name="Patarroyo J."/>
            <person name="Smith W."/>
            <person name="Harrison P."/>
            <person name="Kuijper E.J."/>
            <person name="Kelly C.P."/>
            <person name="Olle B."/>
            <person name="Bobilev D."/>
            <person name="Silber J.L."/>
            <person name="Bucci V."/>
            <person name="Roberts B."/>
            <person name="Faith J."/>
            <person name="Norman J.M."/>
        </authorList>
    </citation>
    <scope>NUCLEOTIDE SEQUENCE</scope>
    <source>
        <strain evidence="3">VE303-04</strain>
    </source>
</reference>
<dbReference type="GO" id="GO:0003677">
    <property type="term" value="F:DNA binding"/>
    <property type="evidence" value="ECO:0007669"/>
    <property type="project" value="UniProtKB-KW"/>
</dbReference>
<dbReference type="InterPro" id="IPR001387">
    <property type="entry name" value="Cro/C1-type_HTH"/>
</dbReference>
<evidence type="ECO:0000313" key="3">
    <source>
        <dbReference type="EMBL" id="MCK0085374.1"/>
    </source>
</evidence>
<dbReference type="SMART" id="SM00530">
    <property type="entry name" value="HTH_XRE"/>
    <property type="match status" value="1"/>
</dbReference>
<dbReference type="GO" id="GO:0005829">
    <property type="term" value="C:cytosol"/>
    <property type="evidence" value="ECO:0007669"/>
    <property type="project" value="TreeGrafter"/>
</dbReference>
<evidence type="ECO:0000313" key="5">
    <source>
        <dbReference type="Proteomes" id="UP001203136"/>
    </source>
</evidence>
<dbReference type="PANTHER" id="PTHR46797:SF1">
    <property type="entry name" value="METHYLPHOSPHONATE SYNTHASE"/>
    <property type="match status" value="1"/>
</dbReference>
<dbReference type="Proteomes" id="UP001300871">
    <property type="component" value="Unassembled WGS sequence"/>
</dbReference>
<dbReference type="InterPro" id="IPR010982">
    <property type="entry name" value="Lambda_DNA-bd_dom_sf"/>
</dbReference>
<sequence length="106" mass="12383">MYSEFDFGRRLSQLRERKGVSARDMSLSMGQNPGYINKVENGKAMPSMEVFFYICEFLAITPSDFFDEKKKEPWKLHQLTEECRYLSSESLEHILAIVKGLAEHNR</sequence>
<name>A0AAW5F1S0_CLOSY</name>
<protein>
    <submittedName>
        <fullName evidence="3">Helix-turn-helix domain-containing protein</fullName>
    </submittedName>
    <submittedName>
        <fullName evidence="4">Helix-turn-helix transcriptional regulator</fullName>
    </submittedName>
</protein>
<dbReference type="AlphaFoldDB" id="A0AAW5F1S0"/>
<dbReference type="PROSITE" id="PS50943">
    <property type="entry name" value="HTH_CROC1"/>
    <property type="match status" value="1"/>
</dbReference>
<accession>A0AAW5F1S0</accession>
<dbReference type="GO" id="GO:0003700">
    <property type="term" value="F:DNA-binding transcription factor activity"/>
    <property type="evidence" value="ECO:0007669"/>
    <property type="project" value="TreeGrafter"/>
</dbReference>
<dbReference type="RefSeq" id="WP_003503374.1">
    <property type="nucleotide sequence ID" value="NZ_BAABZD010000001.1"/>
</dbReference>